<evidence type="ECO:0000313" key="2">
    <source>
        <dbReference type="EMBL" id="TWT39193.1"/>
    </source>
</evidence>
<protein>
    <submittedName>
        <fullName evidence="2">Uncharacterized protein</fullName>
    </submittedName>
</protein>
<name>A0A5C5VM90_9BACT</name>
<feature type="transmembrane region" description="Helical" evidence="1">
    <location>
        <begin position="6"/>
        <end position="31"/>
    </location>
</feature>
<proteinExistence type="predicted"/>
<gene>
    <name evidence="2" type="ORF">Enr8_08890</name>
</gene>
<organism evidence="2 3">
    <name type="scientific">Blastopirellula retiformator</name>
    <dbReference type="NCBI Taxonomy" id="2527970"/>
    <lineage>
        <taxon>Bacteria</taxon>
        <taxon>Pseudomonadati</taxon>
        <taxon>Planctomycetota</taxon>
        <taxon>Planctomycetia</taxon>
        <taxon>Pirellulales</taxon>
        <taxon>Pirellulaceae</taxon>
        <taxon>Blastopirellula</taxon>
    </lineage>
</organism>
<keyword evidence="1" id="KW-0812">Transmembrane</keyword>
<dbReference type="EMBL" id="SJPF01000001">
    <property type="protein sequence ID" value="TWT39193.1"/>
    <property type="molecule type" value="Genomic_DNA"/>
</dbReference>
<keyword evidence="3" id="KW-1185">Reference proteome</keyword>
<dbReference type="AlphaFoldDB" id="A0A5C5VM90"/>
<dbReference type="RefSeq" id="WP_146429381.1">
    <property type="nucleotide sequence ID" value="NZ_SJPF01000001.1"/>
</dbReference>
<keyword evidence="1" id="KW-1133">Transmembrane helix</keyword>
<sequence>MTWLIIGGGVCAGVVVLIVLAIIALILYSSYSEAAAEKRIREDGKPVLAVVVMANAEFLRTKSIASAPALVIFSQEDPSPALADAMRDLGLELFELYTAEADDVAGLPPFQRETAELIKNDRYQEGRRTRLPLELTRGRVIYMADIWVERERLPDHIALSRILACLATGQDEGEIIALPHHEEAAKRIYEAAGAQ</sequence>
<keyword evidence="1" id="KW-0472">Membrane</keyword>
<accession>A0A5C5VM90</accession>
<reference evidence="2 3" key="1">
    <citation type="submission" date="2019-02" db="EMBL/GenBank/DDBJ databases">
        <title>Deep-cultivation of Planctomycetes and their phenomic and genomic characterization uncovers novel biology.</title>
        <authorList>
            <person name="Wiegand S."/>
            <person name="Jogler M."/>
            <person name="Boedeker C."/>
            <person name="Pinto D."/>
            <person name="Vollmers J."/>
            <person name="Rivas-Marin E."/>
            <person name="Kohn T."/>
            <person name="Peeters S.H."/>
            <person name="Heuer A."/>
            <person name="Rast P."/>
            <person name="Oberbeckmann S."/>
            <person name="Bunk B."/>
            <person name="Jeske O."/>
            <person name="Meyerdierks A."/>
            <person name="Storesund J.E."/>
            <person name="Kallscheuer N."/>
            <person name="Luecker S."/>
            <person name="Lage O.M."/>
            <person name="Pohl T."/>
            <person name="Merkel B.J."/>
            <person name="Hornburger P."/>
            <person name="Mueller R.-W."/>
            <person name="Bruemmer F."/>
            <person name="Labrenz M."/>
            <person name="Spormann A.M."/>
            <person name="Op Den Camp H."/>
            <person name="Overmann J."/>
            <person name="Amann R."/>
            <person name="Jetten M.S.M."/>
            <person name="Mascher T."/>
            <person name="Medema M.H."/>
            <person name="Devos D.P."/>
            <person name="Kaster A.-K."/>
            <person name="Ovreas L."/>
            <person name="Rohde M."/>
            <person name="Galperin M.Y."/>
            <person name="Jogler C."/>
        </authorList>
    </citation>
    <scope>NUCLEOTIDE SEQUENCE [LARGE SCALE GENOMIC DNA]</scope>
    <source>
        <strain evidence="2 3">Enr8</strain>
    </source>
</reference>
<dbReference type="OrthoDB" id="275911at2"/>
<comment type="caution">
    <text evidence="2">The sequence shown here is derived from an EMBL/GenBank/DDBJ whole genome shotgun (WGS) entry which is preliminary data.</text>
</comment>
<evidence type="ECO:0000256" key="1">
    <source>
        <dbReference type="SAM" id="Phobius"/>
    </source>
</evidence>
<dbReference type="Proteomes" id="UP000318878">
    <property type="component" value="Unassembled WGS sequence"/>
</dbReference>
<evidence type="ECO:0000313" key="3">
    <source>
        <dbReference type="Proteomes" id="UP000318878"/>
    </source>
</evidence>